<keyword evidence="12" id="KW-1185">Reference proteome</keyword>
<dbReference type="Proteomes" id="UP000267029">
    <property type="component" value="Unassembled WGS sequence"/>
</dbReference>
<protein>
    <submittedName>
        <fullName evidence="13 14">GOLD domain-containing protein</fullName>
    </submittedName>
</protein>
<keyword evidence="5 8" id="KW-1133">Transmembrane helix</keyword>
<evidence type="ECO:0000256" key="2">
    <source>
        <dbReference type="ARBA" id="ARBA00007104"/>
    </source>
</evidence>
<feature type="transmembrane region" description="Helical" evidence="8">
    <location>
        <begin position="175"/>
        <end position="197"/>
    </location>
</feature>
<evidence type="ECO:0000256" key="3">
    <source>
        <dbReference type="ARBA" id="ARBA00022692"/>
    </source>
</evidence>
<keyword evidence="4 9" id="KW-0732">Signal</keyword>
<feature type="signal peptide" evidence="9">
    <location>
        <begin position="1"/>
        <end position="23"/>
    </location>
</feature>
<organism evidence="13">
    <name type="scientific">Mesocestoides corti</name>
    <name type="common">Flatworm</name>
    <dbReference type="NCBI Taxonomy" id="53468"/>
    <lineage>
        <taxon>Eukaryota</taxon>
        <taxon>Metazoa</taxon>
        <taxon>Spiralia</taxon>
        <taxon>Lophotrochozoa</taxon>
        <taxon>Platyhelminthes</taxon>
        <taxon>Cestoda</taxon>
        <taxon>Eucestoda</taxon>
        <taxon>Cyclophyllidea</taxon>
        <taxon>Mesocestoididae</taxon>
        <taxon>Mesocestoides</taxon>
    </lineage>
</organism>
<evidence type="ECO:0000313" key="11">
    <source>
        <dbReference type="EMBL" id="VDD81759.1"/>
    </source>
</evidence>
<comment type="similarity">
    <text evidence="2 7">Belongs to the EMP24/GP25L family.</text>
</comment>
<dbReference type="Pfam" id="PF01105">
    <property type="entry name" value="EMP24_GP25L"/>
    <property type="match status" value="1"/>
</dbReference>
<keyword evidence="6 8" id="KW-0472">Membrane</keyword>
<evidence type="ECO:0000256" key="9">
    <source>
        <dbReference type="SAM" id="SignalP"/>
    </source>
</evidence>
<dbReference type="PROSITE" id="PS50866">
    <property type="entry name" value="GOLD"/>
    <property type="match status" value="1"/>
</dbReference>
<evidence type="ECO:0000313" key="14">
    <source>
        <dbReference type="WBParaSite" id="MCU_004423-RB"/>
    </source>
</evidence>
<name>A0A0R3UJQ7_MESCO</name>
<proteinExistence type="inferred from homology"/>
<evidence type="ECO:0000256" key="7">
    <source>
        <dbReference type="RuleBase" id="RU003827"/>
    </source>
</evidence>
<evidence type="ECO:0000256" key="8">
    <source>
        <dbReference type="SAM" id="Phobius"/>
    </source>
</evidence>
<evidence type="ECO:0000256" key="6">
    <source>
        <dbReference type="ARBA" id="ARBA00023136"/>
    </source>
</evidence>
<dbReference type="InterPro" id="IPR009038">
    <property type="entry name" value="GOLD_dom"/>
</dbReference>
<dbReference type="OrthoDB" id="759142at2759"/>
<dbReference type="WBParaSite" id="MCU_004423-RB">
    <property type="protein sequence ID" value="MCU_004423-RB"/>
    <property type="gene ID" value="MCU_004423"/>
</dbReference>
<reference evidence="13 14" key="2">
    <citation type="submission" date="2019-11" db="UniProtKB">
        <authorList>
            <consortium name="WormBaseParasite"/>
        </authorList>
    </citation>
    <scope>IDENTIFICATION</scope>
</reference>
<gene>
    <name evidence="11" type="ORF">MCOS_LOCUS7762</name>
</gene>
<reference evidence="11 12" key="1">
    <citation type="submission" date="2018-10" db="EMBL/GenBank/DDBJ databases">
        <authorList>
            <consortium name="Pathogen Informatics"/>
        </authorList>
    </citation>
    <scope>NUCLEOTIDE SEQUENCE [LARGE SCALE GENOMIC DNA]</scope>
</reference>
<dbReference type="STRING" id="53468.A0A0R3UJQ7"/>
<evidence type="ECO:0000313" key="13">
    <source>
        <dbReference type="WBParaSite" id="MCU_004423-RA"/>
    </source>
</evidence>
<dbReference type="SMART" id="SM01190">
    <property type="entry name" value="EMP24_GP25L"/>
    <property type="match status" value="1"/>
</dbReference>
<sequence>MSWFVVFGLFLQVSLFNPVIVSGLSFEIKTGQTRCIHDEMDKDEIVIGNYKISEGPSSQVSIEVKDSKGHTFFQKSDATSGKFTFSSEVEDSFDVCFRCTGASGLVDTHEVYVDIKQGDEAKNFDAIAQAENLKPVEAELKKIEYLTDSIVRDFVSMHTRADAMRNINASTHGRVLYFSMFSIICLIALAIWQVIYLRNYFKSKKLIE</sequence>
<dbReference type="WBParaSite" id="MCU_004423-RA">
    <property type="protein sequence ID" value="MCU_004423-RA"/>
    <property type="gene ID" value="MCU_004423"/>
</dbReference>
<evidence type="ECO:0000259" key="10">
    <source>
        <dbReference type="PROSITE" id="PS50866"/>
    </source>
</evidence>
<dbReference type="PANTHER" id="PTHR22811">
    <property type="entry name" value="TRANSMEMBRANE EMP24 DOMAIN-CONTAINING PROTEIN"/>
    <property type="match status" value="1"/>
</dbReference>
<comment type="subcellular location">
    <subcellularLocation>
        <location evidence="1 7">Membrane</location>
        <topology evidence="1 7">Single-pass type I membrane protein</topology>
    </subcellularLocation>
</comment>
<keyword evidence="3 7" id="KW-0812">Transmembrane</keyword>
<evidence type="ECO:0000256" key="4">
    <source>
        <dbReference type="ARBA" id="ARBA00022729"/>
    </source>
</evidence>
<evidence type="ECO:0000256" key="5">
    <source>
        <dbReference type="ARBA" id="ARBA00022989"/>
    </source>
</evidence>
<feature type="domain" description="GOLD" evidence="10">
    <location>
        <begin position="33"/>
        <end position="117"/>
    </location>
</feature>
<accession>A0A0R3UJQ7</accession>
<dbReference type="InterPro" id="IPR015720">
    <property type="entry name" value="Emp24-like"/>
</dbReference>
<dbReference type="GO" id="GO:0016020">
    <property type="term" value="C:membrane"/>
    <property type="evidence" value="ECO:0007669"/>
    <property type="project" value="UniProtKB-SubCell"/>
</dbReference>
<dbReference type="EMBL" id="UXSR01005405">
    <property type="protein sequence ID" value="VDD81759.1"/>
    <property type="molecule type" value="Genomic_DNA"/>
</dbReference>
<evidence type="ECO:0000256" key="1">
    <source>
        <dbReference type="ARBA" id="ARBA00004479"/>
    </source>
</evidence>
<evidence type="ECO:0000313" key="12">
    <source>
        <dbReference type="Proteomes" id="UP000267029"/>
    </source>
</evidence>
<feature type="chain" id="PRO_5043132311" evidence="9">
    <location>
        <begin position="24"/>
        <end position="208"/>
    </location>
</feature>
<dbReference type="AlphaFoldDB" id="A0A0R3UJQ7"/>